<evidence type="ECO:0000313" key="1">
    <source>
        <dbReference type="EMBL" id="KAK2829708.1"/>
    </source>
</evidence>
<dbReference type="EMBL" id="JAVHJS010000018">
    <property type="protein sequence ID" value="KAK2829708.1"/>
    <property type="molecule type" value="Genomic_DNA"/>
</dbReference>
<sequence length="71" mass="8112">MGTSSKSVTLPRTSPPLHLVLIYSYLCNNATWRLSTRYRPCTHGPRLELTQGVRKADIDPRLMRITTTVRL</sequence>
<reference evidence="1" key="1">
    <citation type="submission" date="2023-08" db="EMBL/GenBank/DDBJ databases">
        <title>Pelteobagrus vachellii genome.</title>
        <authorList>
            <person name="Liu H."/>
        </authorList>
    </citation>
    <scope>NUCLEOTIDE SEQUENCE</scope>
    <source>
        <strain evidence="1">PRFRI_2022a</strain>
        <tissue evidence="1">Muscle</tissue>
    </source>
</reference>
<protein>
    <submittedName>
        <fullName evidence="1">Uncharacterized protein</fullName>
    </submittedName>
</protein>
<evidence type="ECO:0000313" key="2">
    <source>
        <dbReference type="Proteomes" id="UP001187315"/>
    </source>
</evidence>
<dbReference type="AlphaFoldDB" id="A0AA88M422"/>
<keyword evidence="2" id="KW-1185">Reference proteome</keyword>
<name>A0AA88M422_TACVA</name>
<gene>
    <name evidence="1" type="ORF">Q7C36_017698</name>
</gene>
<accession>A0AA88M422</accession>
<comment type="caution">
    <text evidence="1">The sequence shown here is derived from an EMBL/GenBank/DDBJ whole genome shotgun (WGS) entry which is preliminary data.</text>
</comment>
<proteinExistence type="predicted"/>
<dbReference type="Proteomes" id="UP001187315">
    <property type="component" value="Unassembled WGS sequence"/>
</dbReference>
<organism evidence="1 2">
    <name type="scientific">Tachysurus vachellii</name>
    <name type="common">Darkbarbel catfish</name>
    <name type="synonym">Pelteobagrus vachellii</name>
    <dbReference type="NCBI Taxonomy" id="175792"/>
    <lineage>
        <taxon>Eukaryota</taxon>
        <taxon>Metazoa</taxon>
        <taxon>Chordata</taxon>
        <taxon>Craniata</taxon>
        <taxon>Vertebrata</taxon>
        <taxon>Euteleostomi</taxon>
        <taxon>Actinopterygii</taxon>
        <taxon>Neopterygii</taxon>
        <taxon>Teleostei</taxon>
        <taxon>Ostariophysi</taxon>
        <taxon>Siluriformes</taxon>
        <taxon>Bagridae</taxon>
        <taxon>Tachysurus</taxon>
    </lineage>
</organism>